<evidence type="ECO:0000256" key="4">
    <source>
        <dbReference type="ARBA" id="ARBA00022786"/>
    </source>
</evidence>
<feature type="active site" description="Proton donor" evidence="8 10">
    <location>
        <position position="181"/>
    </location>
</feature>
<dbReference type="InterPro" id="IPR038765">
    <property type="entry name" value="Papain-like_cys_pep_sf"/>
</dbReference>
<feature type="site" description="Important for enzyme activity" evidence="9 10">
    <location>
        <position position="196"/>
    </location>
</feature>
<comment type="similarity">
    <text evidence="2 7 10 11">Belongs to the peptidase C12 family.</text>
</comment>
<keyword evidence="14" id="KW-1185">Reference proteome</keyword>
<dbReference type="PANTHER" id="PTHR10589">
    <property type="entry name" value="UBIQUITIN CARBOXYL-TERMINAL HYDROLASE"/>
    <property type="match status" value="1"/>
</dbReference>
<dbReference type="PROSITE" id="PS52048">
    <property type="entry name" value="UCH_DOMAIN"/>
    <property type="match status" value="1"/>
</dbReference>
<dbReference type="CDD" id="cd09617">
    <property type="entry name" value="Peptidase_C12_UCH37_BAP1"/>
    <property type="match status" value="1"/>
</dbReference>
<dbReference type="GO" id="GO:0016579">
    <property type="term" value="P:protein deubiquitination"/>
    <property type="evidence" value="ECO:0007669"/>
    <property type="project" value="InterPro"/>
</dbReference>
<dbReference type="PIRSF" id="PIRSF038120">
    <property type="entry name" value="Ubiquitinyl_hydrolase_UCH37"/>
    <property type="match status" value="1"/>
</dbReference>
<dbReference type="InterPro" id="IPR001578">
    <property type="entry name" value="Peptidase_C12_UCH"/>
</dbReference>
<evidence type="ECO:0000313" key="13">
    <source>
        <dbReference type="EMBL" id="KZZ92726.1"/>
    </source>
</evidence>
<evidence type="ECO:0000256" key="10">
    <source>
        <dbReference type="PROSITE-ProRule" id="PRU01393"/>
    </source>
</evidence>
<dbReference type="Proteomes" id="UP000242877">
    <property type="component" value="Unassembled WGS sequence"/>
</dbReference>
<accession>A0A167ZJ09</accession>
<comment type="catalytic activity">
    <reaction evidence="1 7 10 11">
        <text>Thiol-dependent hydrolysis of ester, thioester, amide, peptide and isopeptide bonds formed by the C-terminal Gly of ubiquitin (a 76-residue protein attached to proteins as an intracellular targeting signal).</text>
        <dbReference type="EC" id="3.4.19.12"/>
    </reaction>
</comment>
<dbReference type="OrthoDB" id="1924260at2759"/>
<comment type="caution">
    <text evidence="13">The sequence shown here is derived from an EMBL/GenBank/DDBJ whole genome shotgun (WGS) entry which is preliminary data.</text>
</comment>
<dbReference type="Pfam" id="PF01088">
    <property type="entry name" value="Peptidase_C12"/>
    <property type="match status" value="1"/>
</dbReference>
<dbReference type="InterPro" id="IPR041507">
    <property type="entry name" value="UCH_C"/>
</dbReference>
<dbReference type="GO" id="GO:0000338">
    <property type="term" value="P:protein deneddylation"/>
    <property type="evidence" value="ECO:0007669"/>
    <property type="project" value="EnsemblFungi"/>
</dbReference>
<protein>
    <recommendedName>
        <fullName evidence="7 11">Ubiquitin carboxyl-terminal hydrolase</fullName>
        <ecNumber evidence="7 11">3.4.19.12</ecNumber>
    </recommendedName>
</protein>
<dbReference type="InterPro" id="IPR017390">
    <property type="entry name" value="Ubiquitinyl_hydrolase_UCH37"/>
</dbReference>
<dbReference type="GO" id="GO:0071629">
    <property type="term" value="P:cytoplasm protein quality control by the ubiquitin-proteasome system"/>
    <property type="evidence" value="ECO:0007669"/>
    <property type="project" value="EnsemblFungi"/>
</dbReference>
<dbReference type="Pfam" id="PF18031">
    <property type="entry name" value="UCH_C"/>
    <property type="match status" value="1"/>
</dbReference>
<evidence type="ECO:0000256" key="5">
    <source>
        <dbReference type="ARBA" id="ARBA00022801"/>
    </source>
</evidence>
<sequence>MADLAGWSTIESDEGVFTSLIEDLGVRDVQFEELVSLDPGQLRSLGTVYGVIFLFKWLSSATQGRGDAPQDGTYDPEAIESGLFFAAQTIQNACGTQAILSVIMNQDSRCTEDRGHGGIDIGSDLREFKDFTTGFPADIRGEALSNSDKIRSTHNTFARASPFVDETDRGPVSEEDSETYHFIAYTPFNGKLYELDGLQPYPISHGECAAETFPEKVMDVLQRRIGRYPDGEIRFNLMAVCRDLRLTAQEVGDVDQLQAQQVKRQNWEWENTLRRHNFVGFISEMLKGVTRQKCQQGEDAYRDWIESAKQETQRRIGVRRSLKAARQTK</sequence>
<feature type="site" description="Transition state stabilizer" evidence="10">
    <location>
        <position position="88"/>
    </location>
</feature>
<gene>
    <name evidence="13" type="ORF">AAP_02807</name>
</gene>
<evidence type="ECO:0000256" key="1">
    <source>
        <dbReference type="ARBA" id="ARBA00000707"/>
    </source>
</evidence>
<feature type="domain" description="UCH catalytic" evidence="12">
    <location>
        <begin position="6"/>
        <end position="242"/>
    </location>
</feature>
<keyword evidence="3 7" id="KW-0645">Protease</keyword>
<dbReference type="InterPro" id="IPR036959">
    <property type="entry name" value="Peptidase_C12_UCH_sf"/>
</dbReference>
<dbReference type="Gene3D" id="3.40.532.10">
    <property type="entry name" value="Peptidase C12, ubiquitin carboxyl-terminal hydrolase"/>
    <property type="match status" value="1"/>
</dbReference>
<dbReference type="PANTHER" id="PTHR10589:SF16">
    <property type="entry name" value="UBIQUITIN CARBOXYL-TERMINAL HYDROLASE ISOZYME L5"/>
    <property type="match status" value="1"/>
</dbReference>
<dbReference type="EC" id="3.4.19.12" evidence="7 11"/>
<keyword evidence="6 7" id="KW-0788">Thiol protease</keyword>
<reference evidence="13 14" key="1">
    <citation type="journal article" date="2016" name="Genome Biol. Evol.">
        <title>Divergent and convergent evolution of fungal pathogenicity.</title>
        <authorList>
            <person name="Shang Y."/>
            <person name="Xiao G."/>
            <person name="Zheng P."/>
            <person name="Cen K."/>
            <person name="Zhan S."/>
            <person name="Wang C."/>
        </authorList>
    </citation>
    <scope>NUCLEOTIDE SEQUENCE [LARGE SCALE GENOMIC DNA]</scope>
    <source>
        <strain evidence="13 14">ARSEF 7405</strain>
    </source>
</reference>
<dbReference type="SUPFAM" id="SSF54001">
    <property type="entry name" value="Cysteine proteinases"/>
    <property type="match status" value="1"/>
</dbReference>
<name>A0A167ZJ09_9EURO</name>
<dbReference type="GO" id="GO:0004843">
    <property type="term" value="F:cysteine-type deubiquitinase activity"/>
    <property type="evidence" value="ECO:0007669"/>
    <property type="project" value="UniProtKB-UniRule"/>
</dbReference>
<evidence type="ECO:0000256" key="8">
    <source>
        <dbReference type="PIRSR" id="PIRSR038120-1"/>
    </source>
</evidence>
<dbReference type="EMBL" id="AZGZ01000010">
    <property type="protein sequence ID" value="KZZ92726.1"/>
    <property type="molecule type" value="Genomic_DNA"/>
</dbReference>
<evidence type="ECO:0000256" key="3">
    <source>
        <dbReference type="ARBA" id="ARBA00022670"/>
    </source>
</evidence>
<organism evidence="13 14">
    <name type="scientific">Ascosphaera apis ARSEF 7405</name>
    <dbReference type="NCBI Taxonomy" id="392613"/>
    <lineage>
        <taxon>Eukaryota</taxon>
        <taxon>Fungi</taxon>
        <taxon>Dikarya</taxon>
        <taxon>Ascomycota</taxon>
        <taxon>Pezizomycotina</taxon>
        <taxon>Eurotiomycetes</taxon>
        <taxon>Eurotiomycetidae</taxon>
        <taxon>Onygenales</taxon>
        <taxon>Ascosphaeraceae</taxon>
        <taxon>Ascosphaera</taxon>
    </lineage>
</organism>
<evidence type="ECO:0000256" key="2">
    <source>
        <dbReference type="ARBA" id="ARBA00009326"/>
    </source>
</evidence>
<evidence type="ECO:0000256" key="7">
    <source>
        <dbReference type="PIRNR" id="PIRNR038120"/>
    </source>
</evidence>
<evidence type="ECO:0000259" key="12">
    <source>
        <dbReference type="PROSITE" id="PS52048"/>
    </source>
</evidence>
<dbReference type="PRINTS" id="PR00707">
    <property type="entry name" value="UBCTHYDRLASE"/>
</dbReference>
<keyword evidence="4 7" id="KW-0833">Ubl conjugation pathway</keyword>
<dbReference type="VEuPathDB" id="FungiDB:AAP_02807"/>
<evidence type="ECO:0000256" key="9">
    <source>
        <dbReference type="PIRSR" id="PIRSR038120-2"/>
    </source>
</evidence>
<feature type="active site" description="Nucleophile" evidence="8 10">
    <location>
        <position position="94"/>
    </location>
</feature>
<dbReference type="GO" id="GO:0019784">
    <property type="term" value="F:deNEDDylase activity"/>
    <property type="evidence" value="ECO:0007669"/>
    <property type="project" value="EnsemblFungi"/>
</dbReference>
<evidence type="ECO:0000313" key="14">
    <source>
        <dbReference type="Proteomes" id="UP000242877"/>
    </source>
</evidence>
<evidence type="ECO:0000256" key="11">
    <source>
        <dbReference type="RuleBase" id="RU361215"/>
    </source>
</evidence>
<dbReference type="GO" id="GO:0005737">
    <property type="term" value="C:cytoplasm"/>
    <property type="evidence" value="ECO:0007669"/>
    <property type="project" value="TreeGrafter"/>
</dbReference>
<proteinExistence type="inferred from homology"/>
<dbReference type="Gene3D" id="1.20.58.860">
    <property type="match status" value="1"/>
</dbReference>
<keyword evidence="5 7" id="KW-0378">Hydrolase</keyword>
<dbReference type="AlphaFoldDB" id="A0A167ZJ09"/>
<evidence type="ECO:0000256" key="6">
    <source>
        <dbReference type="ARBA" id="ARBA00022807"/>
    </source>
</evidence>
<dbReference type="FunFam" id="3.40.532.10:FF:000009">
    <property type="entry name" value="Ubiquitin carboxyl-terminal hydrolase"/>
    <property type="match status" value="1"/>
</dbReference>